<sequence length="491" mass="54563">MSASNTPDWRIIPGKYDSGRTKLALPGFQAILYHWDIAMKKAEIAQLEAVFSHIEAFYTIDFTDGSDAAANYNFLVQNIQLKIAALMVQYRKLQEKRTIALLAFLTPLITLSSGTDATGALIKLYLPPYTINPTLPPWVLNMQRWYDVHRDANIWGIYGLNCELGELFAGTSSRRFYGEQEGVHIWHRFTDEYNCLFGVAPGYTPKFGTTSLGLDEEILRKVGLGGDGRVLGEEGWNAERVLVAWGIDRAKREKLLGVESVVADDDGDVEMMEGGFAQDDKDWGDSLLPSDDNDDDDDDDDLAPALAPAPPPPAPPAPAPAVRARAAAPQMLVGSTEEMREGAREMKRLLKDDAFGDLPRGASLFNRASHPQYHPLRQNPRAPGNNFRSPHFPAWRGNPPVGILAHDWDRLTNSAHSVIYHYKPKTPLNPDPNVGMARNAICTRAFPLGYIRDIAICLAIEKGLILHDFSPVNPTHTYDDSQYAVHDARFN</sequence>
<accession>A0A1E1LJX8</accession>
<dbReference type="AlphaFoldDB" id="A0A1E1LJX8"/>
<feature type="compositionally biased region" description="Acidic residues" evidence="1">
    <location>
        <begin position="291"/>
        <end position="302"/>
    </location>
</feature>
<feature type="compositionally biased region" description="Pro residues" evidence="1">
    <location>
        <begin position="307"/>
        <end position="319"/>
    </location>
</feature>
<feature type="region of interest" description="Disordered" evidence="1">
    <location>
        <begin position="361"/>
        <end position="391"/>
    </location>
</feature>
<organism evidence="2 3">
    <name type="scientific">Rhynchosporium agropyri</name>
    <dbReference type="NCBI Taxonomy" id="914238"/>
    <lineage>
        <taxon>Eukaryota</taxon>
        <taxon>Fungi</taxon>
        <taxon>Dikarya</taxon>
        <taxon>Ascomycota</taxon>
        <taxon>Pezizomycotina</taxon>
        <taxon>Leotiomycetes</taxon>
        <taxon>Helotiales</taxon>
        <taxon>Ploettnerulaceae</taxon>
        <taxon>Rhynchosporium</taxon>
    </lineage>
</organism>
<dbReference type="Proteomes" id="UP000178912">
    <property type="component" value="Unassembled WGS sequence"/>
</dbReference>
<evidence type="ECO:0000313" key="2">
    <source>
        <dbReference type="EMBL" id="CZT10811.1"/>
    </source>
</evidence>
<evidence type="ECO:0000256" key="1">
    <source>
        <dbReference type="SAM" id="MobiDB-lite"/>
    </source>
</evidence>
<reference evidence="3" key="1">
    <citation type="submission" date="2016-03" db="EMBL/GenBank/DDBJ databases">
        <authorList>
            <person name="Guldener U."/>
        </authorList>
    </citation>
    <scope>NUCLEOTIDE SEQUENCE [LARGE SCALE GENOMIC DNA]</scope>
    <source>
        <strain evidence="3">04CH-RAC-A.6.1</strain>
    </source>
</reference>
<name>A0A1E1LJX8_9HELO</name>
<keyword evidence="3" id="KW-1185">Reference proteome</keyword>
<evidence type="ECO:0000313" key="3">
    <source>
        <dbReference type="Proteomes" id="UP000178912"/>
    </source>
</evidence>
<dbReference type="EMBL" id="FJUX01000133">
    <property type="protein sequence ID" value="CZT10811.1"/>
    <property type="molecule type" value="Genomic_DNA"/>
</dbReference>
<protein>
    <submittedName>
        <fullName evidence="2">Uncharacterized protein</fullName>
    </submittedName>
</protein>
<dbReference type="OrthoDB" id="3563901at2759"/>
<proteinExistence type="predicted"/>
<gene>
    <name evidence="2" type="ORF">RAG0_15173</name>
</gene>
<feature type="region of interest" description="Disordered" evidence="1">
    <location>
        <begin position="271"/>
        <end position="327"/>
    </location>
</feature>